<reference evidence="2 3" key="1">
    <citation type="submission" date="2021-02" db="EMBL/GenBank/DDBJ databases">
        <title>Whole genome sequencing of Pseudomonas alcaliphila strain SM2.</title>
        <authorList>
            <person name="Alshamsi M.S."/>
            <person name="Sudalaimuthuasari N."/>
            <person name="Kundu B."/>
            <person name="AlMaskari R.S."/>
            <person name="Elmahi Y."/>
            <person name="Mundra S."/>
            <person name="Chandran S."/>
            <person name="Malik S."/>
            <person name="Hazzouri K.M."/>
            <person name="Amiri K.M.A."/>
        </authorList>
    </citation>
    <scope>NUCLEOTIDE SEQUENCE [LARGE SCALE GENOMIC DNA]</scope>
    <source>
        <strain evidence="2 3">SM2</strain>
    </source>
</reference>
<dbReference type="Proteomes" id="UP000663658">
    <property type="component" value="Chromosome"/>
</dbReference>
<organism evidence="2 3">
    <name type="scientific">Ectopseudomonas toyotomiensis</name>
    <dbReference type="NCBI Taxonomy" id="554344"/>
    <lineage>
        <taxon>Bacteria</taxon>
        <taxon>Pseudomonadati</taxon>
        <taxon>Pseudomonadota</taxon>
        <taxon>Gammaproteobacteria</taxon>
        <taxon>Pseudomonadales</taxon>
        <taxon>Pseudomonadaceae</taxon>
        <taxon>Ectopseudomonas</taxon>
    </lineage>
</organism>
<dbReference type="KEGG" id="pty:JWV26_24040"/>
<dbReference type="EMBL" id="CP070505">
    <property type="protein sequence ID" value="QSL92753.1"/>
    <property type="molecule type" value="Genomic_DNA"/>
</dbReference>
<feature type="transmembrane region" description="Helical" evidence="1">
    <location>
        <begin position="20"/>
        <end position="44"/>
    </location>
</feature>
<keyword evidence="1" id="KW-0812">Transmembrane</keyword>
<evidence type="ECO:0000313" key="3">
    <source>
        <dbReference type="Proteomes" id="UP000663658"/>
    </source>
</evidence>
<gene>
    <name evidence="2" type="ORF">JWV26_24040</name>
</gene>
<evidence type="ECO:0000313" key="2">
    <source>
        <dbReference type="EMBL" id="QSL92753.1"/>
    </source>
</evidence>
<name>A0ABD7DZF5_9GAMM</name>
<dbReference type="RefSeq" id="WP_206417995.1">
    <property type="nucleotide sequence ID" value="NZ_CP070505.1"/>
</dbReference>
<sequence>MSVYQVVHMVAMWHGFVAAAWAMHMVGGVPSALVLWCAALRIFAAHR</sequence>
<evidence type="ECO:0000256" key="1">
    <source>
        <dbReference type="SAM" id="Phobius"/>
    </source>
</evidence>
<keyword evidence="1" id="KW-0472">Membrane</keyword>
<protein>
    <submittedName>
        <fullName evidence="2">Uncharacterized protein</fullName>
    </submittedName>
</protein>
<dbReference type="AlphaFoldDB" id="A0ABD7DZF5"/>
<proteinExistence type="predicted"/>
<accession>A0ABD7DZF5</accession>
<keyword evidence="1" id="KW-1133">Transmembrane helix</keyword>